<proteinExistence type="predicted"/>
<dbReference type="AlphaFoldDB" id="A0A256FCW3"/>
<dbReference type="OrthoDB" id="8117082at2"/>
<evidence type="ECO:0000313" key="3">
    <source>
        <dbReference type="Proteomes" id="UP000216345"/>
    </source>
</evidence>
<keyword evidence="3" id="KW-1185">Reference proteome</keyword>
<evidence type="ECO:0000313" key="2">
    <source>
        <dbReference type="EMBL" id="OYR12712.1"/>
    </source>
</evidence>
<name>A0A256FCW3_9HYPH</name>
<evidence type="ECO:0000256" key="1">
    <source>
        <dbReference type="SAM" id="Phobius"/>
    </source>
</evidence>
<reference evidence="2 3" key="1">
    <citation type="submission" date="2017-07" db="EMBL/GenBank/DDBJ databases">
        <title>Phylogenetic study on the rhizospheric bacterium Ochrobactrum sp. A44.</title>
        <authorList>
            <person name="Krzyzanowska D.M."/>
            <person name="Ossowicki A."/>
            <person name="Rajewska M."/>
            <person name="Maciag T."/>
            <person name="Kaczynski Z."/>
            <person name="Czerwicka M."/>
            <person name="Jafra S."/>
        </authorList>
    </citation>
    <scope>NUCLEOTIDE SEQUENCE [LARGE SCALE GENOMIC DNA]</scope>
    <source>
        <strain evidence="2 3">PR17</strain>
    </source>
</reference>
<dbReference type="Proteomes" id="UP000216345">
    <property type="component" value="Unassembled WGS sequence"/>
</dbReference>
<keyword evidence="1" id="KW-1133">Transmembrane helix</keyword>
<keyword evidence="1" id="KW-0812">Transmembrane</keyword>
<comment type="caution">
    <text evidence="2">The sequence shown here is derived from an EMBL/GenBank/DDBJ whole genome shotgun (WGS) entry which is preliminary data.</text>
</comment>
<keyword evidence="1" id="KW-0472">Membrane</keyword>
<sequence>MMLVVFAALALSLIFAWFGRQSIAIFLVIVCLALGVKQFLWEVYSPEYGFRMPWLQTQVIDQSPLDRLAYGLEHSTLVLGEAA</sequence>
<dbReference type="EMBL" id="NNRK01000029">
    <property type="protein sequence ID" value="OYR12712.1"/>
    <property type="molecule type" value="Genomic_DNA"/>
</dbReference>
<accession>A0A256FCW3</accession>
<gene>
    <name evidence="2" type="ORF">CEV32_0886</name>
</gene>
<protein>
    <submittedName>
        <fullName evidence="2">Uncharacterized protein</fullName>
    </submittedName>
</protein>
<organism evidence="2 3">
    <name type="scientific">Brucella rhizosphaerae</name>
    <dbReference type="NCBI Taxonomy" id="571254"/>
    <lineage>
        <taxon>Bacteria</taxon>
        <taxon>Pseudomonadati</taxon>
        <taxon>Pseudomonadota</taxon>
        <taxon>Alphaproteobacteria</taxon>
        <taxon>Hyphomicrobiales</taxon>
        <taxon>Brucellaceae</taxon>
        <taxon>Brucella/Ochrobactrum group</taxon>
        <taxon>Brucella</taxon>
    </lineage>
</organism>
<dbReference type="RefSeq" id="WP_094577605.1">
    <property type="nucleotide sequence ID" value="NZ_JBHEEL010000004.1"/>
</dbReference>
<feature type="transmembrane region" description="Helical" evidence="1">
    <location>
        <begin position="26"/>
        <end position="44"/>
    </location>
</feature>